<dbReference type="CDD" id="cd04196">
    <property type="entry name" value="GT_2_like_d"/>
    <property type="match status" value="1"/>
</dbReference>
<evidence type="ECO:0000313" key="6">
    <source>
        <dbReference type="Proteomes" id="UP001527202"/>
    </source>
</evidence>
<dbReference type="KEGG" id="pchi:PC41400_05085"/>
<keyword evidence="6" id="KW-1185">Reference proteome</keyword>
<comment type="similarity">
    <text evidence="1">Belongs to the glycosyltransferase 2 family.</text>
</comment>
<dbReference type="InterPro" id="IPR029044">
    <property type="entry name" value="Nucleotide-diphossugar_trans"/>
</dbReference>
<dbReference type="Gene3D" id="3.90.550.10">
    <property type="entry name" value="Spore Coat Polysaccharide Biosynthesis Protein SpsA, Chain A"/>
    <property type="match status" value="1"/>
</dbReference>
<reference evidence="3 6" key="2">
    <citation type="submission" date="2022-05" db="EMBL/GenBank/DDBJ databases">
        <title>Genome Sequencing of Bee-Associated Microbes.</title>
        <authorList>
            <person name="Dunlap C."/>
        </authorList>
    </citation>
    <scope>NUCLEOTIDE SEQUENCE [LARGE SCALE GENOMIC DNA]</scope>
    <source>
        <strain evidence="3 6">NRRL B-23120</strain>
    </source>
</reference>
<organism evidence="4 5">
    <name type="scientific">Paenibacillus chitinolyticus</name>
    <dbReference type="NCBI Taxonomy" id="79263"/>
    <lineage>
        <taxon>Bacteria</taxon>
        <taxon>Bacillati</taxon>
        <taxon>Bacillota</taxon>
        <taxon>Bacilli</taxon>
        <taxon>Bacillales</taxon>
        <taxon>Paenibacillaceae</taxon>
        <taxon>Paenibacillus</taxon>
    </lineage>
</organism>
<dbReference type="Proteomes" id="UP001527202">
    <property type="component" value="Unassembled WGS sequence"/>
</dbReference>
<dbReference type="EMBL" id="CP026520">
    <property type="protein sequence ID" value="QAV17088.1"/>
    <property type="molecule type" value="Genomic_DNA"/>
</dbReference>
<name>A0A410WRP8_9BACL</name>
<keyword evidence="4" id="KW-0808">Transferase</keyword>
<evidence type="ECO:0000259" key="2">
    <source>
        <dbReference type="Pfam" id="PF00535"/>
    </source>
</evidence>
<dbReference type="InterPro" id="IPR050834">
    <property type="entry name" value="Glycosyltransf_2"/>
</dbReference>
<evidence type="ECO:0000313" key="3">
    <source>
        <dbReference type="EMBL" id="MCY9598887.1"/>
    </source>
</evidence>
<evidence type="ECO:0000256" key="1">
    <source>
        <dbReference type="ARBA" id="ARBA00006739"/>
    </source>
</evidence>
<gene>
    <name evidence="3" type="ORF">M5X16_24320</name>
    <name evidence="4" type="ORF">PC41400_05085</name>
</gene>
<feature type="domain" description="Glycosyltransferase 2-like" evidence="2">
    <location>
        <begin position="9"/>
        <end position="139"/>
    </location>
</feature>
<sequence length="311" mass="36484">MRANDYIAVLLSTYNGQDYIKEFLNSLYNQTVDDFMLYIRDDGSKDDTRKIIDEFKKDKKNIIFLEDNNNLGPVLSFNSLLEVALENKNIKYFMFADQDDIWLIDKIETSLSTIKKEEENSGQLPLLVHTDLTVVDQKLEVIGLSFFEYQKLNPKRIMFNHLLMQNVITGCTVIINRELAKVCFPISSSAIMHDWWIGLTASVFGKVVYLNRTTILYRQHSGNSIGAKKYDIRYLFERLTHKVTLIKNIYQARSFHNNYADYMDESKRYILEQFLSLKDSTFLIIRFKLIKNKFLKHGILRNVGLLLRLKN</sequence>
<dbReference type="PANTHER" id="PTHR43685">
    <property type="entry name" value="GLYCOSYLTRANSFERASE"/>
    <property type="match status" value="1"/>
</dbReference>
<proteinExistence type="inferred from homology"/>
<dbReference type="EMBL" id="JAMDMJ010000035">
    <property type="protein sequence ID" value="MCY9598887.1"/>
    <property type="molecule type" value="Genomic_DNA"/>
</dbReference>
<dbReference type="Proteomes" id="UP000288943">
    <property type="component" value="Chromosome"/>
</dbReference>
<evidence type="ECO:0000313" key="5">
    <source>
        <dbReference type="Proteomes" id="UP000288943"/>
    </source>
</evidence>
<evidence type="ECO:0000313" key="4">
    <source>
        <dbReference type="EMBL" id="QAV17088.1"/>
    </source>
</evidence>
<reference evidence="4 5" key="1">
    <citation type="submission" date="2018-01" db="EMBL/GenBank/DDBJ databases">
        <title>The whole genome sequencing and assembly of Paenibacillus chitinolyticus KCCM 41400 strain.</title>
        <authorList>
            <person name="Kim J.-Y."/>
            <person name="Park M.-K."/>
            <person name="Lee Y.-J."/>
            <person name="Yi H."/>
            <person name="Bahn Y.-S."/>
            <person name="Kim J.F."/>
            <person name="Lee D.-W."/>
        </authorList>
    </citation>
    <scope>NUCLEOTIDE SEQUENCE [LARGE SCALE GENOMIC DNA]</scope>
    <source>
        <strain evidence="4 5">KCCM 41400</strain>
    </source>
</reference>
<dbReference type="OrthoDB" id="9802649at2"/>
<dbReference type="AlphaFoldDB" id="A0A410WRP8"/>
<dbReference type="PANTHER" id="PTHR43685:SF11">
    <property type="entry name" value="GLYCOSYLTRANSFERASE TAGX-RELATED"/>
    <property type="match status" value="1"/>
</dbReference>
<dbReference type="Pfam" id="PF00535">
    <property type="entry name" value="Glycos_transf_2"/>
    <property type="match status" value="1"/>
</dbReference>
<dbReference type="GeneID" id="95374187"/>
<accession>A0A410WRP8</accession>
<protein>
    <submittedName>
        <fullName evidence="4">Glycosyltransferase family 2 protein</fullName>
    </submittedName>
</protein>
<dbReference type="GO" id="GO:0016740">
    <property type="term" value="F:transferase activity"/>
    <property type="evidence" value="ECO:0007669"/>
    <property type="project" value="UniProtKB-KW"/>
</dbReference>
<dbReference type="InterPro" id="IPR001173">
    <property type="entry name" value="Glyco_trans_2-like"/>
</dbReference>
<dbReference type="RefSeq" id="WP_042234021.1">
    <property type="nucleotide sequence ID" value="NZ_CP026520.1"/>
</dbReference>
<dbReference type="SUPFAM" id="SSF53448">
    <property type="entry name" value="Nucleotide-diphospho-sugar transferases"/>
    <property type="match status" value="1"/>
</dbReference>